<keyword evidence="7 9" id="KW-0472">Membrane</keyword>
<feature type="transmembrane region" description="Helical" evidence="9">
    <location>
        <begin position="63"/>
        <end position="85"/>
    </location>
</feature>
<dbReference type="PROSITE" id="PS00211">
    <property type="entry name" value="ABC_TRANSPORTER_1"/>
    <property type="match status" value="1"/>
</dbReference>
<feature type="region of interest" description="Disordered" evidence="8">
    <location>
        <begin position="1"/>
        <end position="46"/>
    </location>
</feature>
<dbReference type="SMART" id="SM00382">
    <property type="entry name" value="AAA"/>
    <property type="match status" value="1"/>
</dbReference>
<keyword evidence="4" id="KW-0547">Nucleotide-binding</keyword>
<feature type="domain" description="ABC transmembrane type-1" evidence="11">
    <location>
        <begin position="319"/>
        <end position="639"/>
    </location>
</feature>
<evidence type="ECO:0000313" key="13">
    <source>
        <dbReference type="Proteomes" id="UP000243579"/>
    </source>
</evidence>
<evidence type="ECO:0000256" key="3">
    <source>
        <dbReference type="ARBA" id="ARBA00022692"/>
    </source>
</evidence>
<evidence type="ECO:0000256" key="1">
    <source>
        <dbReference type="ARBA" id="ARBA00004141"/>
    </source>
</evidence>
<evidence type="ECO:0000313" key="12">
    <source>
        <dbReference type="EMBL" id="OQR90406.1"/>
    </source>
</evidence>
<evidence type="ECO:0000256" key="5">
    <source>
        <dbReference type="ARBA" id="ARBA00022840"/>
    </source>
</evidence>
<comment type="subcellular location">
    <subcellularLocation>
        <location evidence="1">Membrane</location>
        <topology evidence="1">Multi-pass membrane protein</topology>
    </subcellularLocation>
</comment>
<evidence type="ECO:0000259" key="10">
    <source>
        <dbReference type="PROSITE" id="PS50893"/>
    </source>
</evidence>
<feature type="transmembrane region" description="Helical" evidence="9">
    <location>
        <begin position="497"/>
        <end position="518"/>
    </location>
</feature>
<dbReference type="Pfam" id="PF00664">
    <property type="entry name" value="ABC_membrane"/>
    <property type="match status" value="1"/>
</dbReference>
<dbReference type="InterPro" id="IPR003593">
    <property type="entry name" value="AAA+_ATPase"/>
</dbReference>
<evidence type="ECO:0000259" key="11">
    <source>
        <dbReference type="PROSITE" id="PS50929"/>
    </source>
</evidence>
<dbReference type="InterPro" id="IPR003439">
    <property type="entry name" value="ABC_transporter-like_ATP-bd"/>
</dbReference>
<dbReference type="SUPFAM" id="SSF90123">
    <property type="entry name" value="ABC transporter transmembrane region"/>
    <property type="match status" value="1"/>
</dbReference>
<dbReference type="OrthoDB" id="6500128at2759"/>
<dbReference type="InterPro" id="IPR036640">
    <property type="entry name" value="ABC1_TM_sf"/>
</dbReference>
<keyword evidence="3 9" id="KW-0812">Transmembrane</keyword>
<dbReference type="EMBL" id="JNBR01000632">
    <property type="protein sequence ID" value="OQR90406.1"/>
    <property type="molecule type" value="Genomic_DNA"/>
</dbReference>
<feature type="compositionally biased region" description="Polar residues" evidence="8">
    <location>
        <begin position="976"/>
        <end position="1012"/>
    </location>
</feature>
<dbReference type="InterPro" id="IPR027417">
    <property type="entry name" value="P-loop_NTPase"/>
</dbReference>
<feature type="transmembrane region" description="Helical" evidence="9">
    <location>
        <begin position="575"/>
        <end position="595"/>
    </location>
</feature>
<dbReference type="FunFam" id="3.40.50.300:FF:000604">
    <property type="entry name" value="ABC transporter B family member 28"/>
    <property type="match status" value="1"/>
</dbReference>
<dbReference type="AlphaFoldDB" id="A0A1V9YXC4"/>
<dbReference type="InterPro" id="IPR011527">
    <property type="entry name" value="ABC1_TM_dom"/>
</dbReference>
<feature type="transmembrane region" description="Helical" evidence="9">
    <location>
        <begin position="178"/>
        <end position="194"/>
    </location>
</feature>
<feature type="transmembrane region" description="Helical" evidence="9">
    <location>
        <begin position="473"/>
        <end position="491"/>
    </location>
</feature>
<dbReference type="PROSITE" id="PS50893">
    <property type="entry name" value="ABC_TRANSPORTER_2"/>
    <property type="match status" value="1"/>
</dbReference>
<gene>
    <name evidence="12" type="ORF">ACHHYP_05531</name>
</gene>
<dbReference type="PROSITE" id="PS50929">
    <property type="entry name" value="ABC_TM1F"/>
    <property type="match status" value="1"/>
</dbReference>
<reference evidence="12 13" key="1">
    <citation type="journal article" date="2014" name="Genome Biol. Evol.">
        <title>The secreted proteins of Achlya hypogyna and Thraustotheca clavata identify the ancestral oomycete secretome and reveal gene acquisitions by horizontal gene transfer.</title>
        <authorList>
            <person name="Misner I."/>
            <person name="Blouin N."/>
            <person name="Leonard G."/>
            <person name="Richards T.A."/>
            <person name="Lane C.E."/>
        </authorList>
    </citation>
    <scope>NUCLEOTIDE SEQUENCE [LARGE SCALE GENOMIC DNA]</scope>
    <source>
        <strain evidence="12 13">ATCC 48635</strain>
    </source>
</reference>
<dbReference type="CDD" id="cd07346">
    <property type="entry name" value="ABC_6TM_exporters"/>
    <property type="match status" value="1"/>
</dbReference>
<dbReference type="GO" id="GO:0016020">
    <property type="term" value="C:membrane"/>
    <property type="evidence" value="ECO:0007669"/>
    <property type="project" value="UniProtKB-SubCell"/>
</dbReference>
<dbReference type="STRING" id="1202772.A0A1V9YXC4"/>
<sequence length="1021" mass="113337">MAPPRPTRKPSSMAEANNTPTGADFTPMVEESPPRGRNGQPKIPPQKSRLGCLRMIDSRQWHYFFMGLLAIDFFGNLVAVCFTSSTNFVTYGLKTRLGSSGCMVIYIFDMLLRLLAMRSAFFRSAASIGDLLAFILLAASLASRYYWADDLKKLKVYEDGWTNSYETNHKYRTNQVELYLDAIYVMLAAARIILKPRARTFSKKLHNHAHHDHIRISMASLRASLRRIPGVTAVAVEMMETDLLIICGRDDGEMTREELMRFLERALLYRPKNIRANEFLAFLRDIDATSIQNAYGALDVIRSTFGHWSTQKWDLFCTTLVVLVAASITPIFAYFLQIITDKGFPATSWTYALNDYDSMGNPTGLSLYTEFKWKNQTTDDTGKLADLKFSPPQQLAIGVIGVMAVSIPFTIADYAMGYFQSKMIAKATQKMQNSLLEVILRQPTLFFAERSDGDLNNLFQSDIARVNSMWQAVFWNLMNPIVSIIAGFAYLMYSEPIVGLMSFAFAAVVVTSGPQGLAGSQSQSFGSKNAYVAAEFQNAVACQKVVRSYGIRDPLLKKFGNSIGDLRKAQFSKDFWSGVVQIYIESAMFIFVQVMTACLVMKVFRGDITAGDYFSCVTLLGRISSPVTVLGGFMRVAIGNASSLQRIDDIIYGAADDFDKLEKEDSRRPALPRMMHVFSAQHVSFKYDPHAEHWTLDDVNATFQKGDYACIVGPSGCGKSTLLGCLMQFYSPTAGTVCVDNVDTAGYSKASFSEQMAVVFQDGGILNGTILENIMYGNPRATREQCLEAAKLAECHDFVKTLKDGYDTVIGQHAVVNLSGGQSQRICLARALVRQPSILLLDEATSALDQETEASIVATLEGLAKKLQMTIVSVTHRLTTTRNADAILVMEAGKLVDVGTYSELMNKPHSLFAEMVRKMDEGADKPARGKAPTRGSFSVNNQFAEDLSHILDTHRALEEFNQTLAQRSVEERSFMTRRNGTNLSSQGGRSQNGSVLRNRSKNGTLEPQPSTRQGRDSYVVL</sequence>
<comment type="caution">
    <text evidence="12">The sequence shown here is derived from an EMBL/GenBank/DDBJ whole genome shotgun (WGS) entry which is preliminary data.</text>
</comment>
<dbReference type="GO" id="GO:0140359">
    <property type="term" value="F:ABC-type transporter activity"/>
    <property type="evidence" value="ECO:0007669"/>
    <property type="project" value="InterPro"/>
</dbReference>
<accession>A0A1V9YXC4</accession>
<dbReference type="GO" id="GO:0016887">
    <property type="term" value="F:ATP hydrolysis activity"/>
    <property type="evidence" value="ECO:0007669"/>
    <property type="project" value="InterPro"/>
</dbReference>
<protein>
    <submittedName>
        <fullName evidence="12">ATP-binding Cassette (ABC) Superfamily</fullName>
    </submittedName>
</protein>
<name>A0A1V9YXC4_ACHHY</name>
<keyword evidence="5 12" id="KW-0067">ATP-binding</keyword>
<evidence type="ECO:0000256" key="9">
    <source>
        <dbReference type="SAM" id="Phobius"/>
    </source>
</evidence>
<dbReference type="Pfam" id="PF00005">
    <property type="entry name" value="ABC_tran"/>
    <property type="match status" value="1"/>
</dbReference>
<dbReference type="Gene3D" id="1.20.1560.10">
    <property type="entry name" value="ABC transporter type 1, transmembrane domain"/>
    <property type="match status" value="1"/>
</dbReference>
<dbReference type="InterPro" id="IPR039421">
    <property type="entry name" value="Type_1_exporter"/>
</dbReference>
<feature type="region of interest" description="Disordered" evidence="8">
    <location>
        <begin position="968"/>
        <end position="1021"/>
    </location>
</feature>
<feature type="transmembrane region" description="Helical" evidence="9">
    <location>
        <begin position="97"/>
        <end position="116"/>
    </location>
</feature>
<keyword evidence="13" id="KW-1185">Reference proteome</keyword>
<keyword evidence="2" id="KW-0813">Transport</keyword>
<evidence type="ECO:0000256" key="8">
    <source>
        <dbReference type="SAM" id="MobiDB-lite"/>
    </source>
</evidence>
<dbReference type="SUPFAM" id="SSF52540">
    <property type="entry name" value="P-loop containing nucleoside triphosphate hydrolases"/>
    <property type="match status" value="1"/>
</dbReference>
<proteinExistence type="predicted"/>
<organism evidence="12 13">
    <name type="scientific">Achlya hypogyna</name>
    <name type="common">Oomycete</name>
    <name type="synonym">Protoachlya hypogyna</name>
    <dbReference type="NCBI Taxonomy" id="1202772"/>
    <lineage>
        <taxon>Eukaryota</taxon>
        <taxon>Sar</taxon>
        <taxon>Stramenopiles</taxon>
        <taxon>Oomycota</taxon>
        <taxon>Saprolegniomycetes</taxon>
        <taxon>Saprolegniales</taxon>
        <taxon>Achlyaceae</taxon>
        <taxon>Achlya</taxon>
    </lineage>
</organism>
<evidence type="ECO:0000256" key="2">
    <source>
        <dbReference type="ARBA" id="ARBA00022448"/>
    </source>
</evidence>
<evidence type="ECO:0000256" key="4">
    <source>
        <dbReference type="ARBA" id="ARBA00022741"/>
    </source>
</evidence>
<feature type="domain" description="ABC transporter" evidence="10">
    <location>
        <begin position="678"/>
        <end position="917"/>
    </location>
</feature>
<dbReference type="Proteomes" id="UP000243579">
    <property type="component" value="Unassembled WGS sequence"/>
</dbReference>
<dbReference type="PANTHER" id="PTHR24221">
    <property type="entry name" value="ATP-BINDING CASSETTE SUB-FAMILY B"/>
    <property type="match status" value="1"/>
</dbReference>
<dbReference type="GO" id="GO:0005524">
    <property type="term" value="F:ATP binding"/>
    <property type="evidence" value="ECO:0007669"/>
    <property type="project" value="UniProtKB-KW"/>
</dbReference>
<dbReference type="Gene3D" id="3.40.50.300">
    <property type="entry name" value="P-loop containing nucleotide triphosphate hydrolases"/>
    <property type="match status" value="1"/>
</dbReference>
<keyword evidence="6 9" id="KW-1133">Transmembrane helix</keyword>
<evidence type="ECO:0000256" key="7">
    <source>
        <dbReference type="ARBA" id="ARBA00023136"/>
    </source>
</evidence>
<dbReference type="PANTHER" id="PTHR24221:SF620">
    <property type="entry name" value="ABC TRANSMEMBRANE TYPE-1 DOMAIN-CONTAINING PROTEIN"/>
    <property type="match status" value="1"/>
</dbReference>
<feature type="transmembrane region" description="Helical" evidence="9">
    <location>
        <begin position="315"/>
        <end position="339"/>
    </location>
</feature>
<dbReference type="InterPro" id="IPR017871">
    <property type="entry name" value="ABC_transporter-like_CS"/>
</dbReference>
<feature type="transmembrane region" description="Helical" evidence="9">
    <location>
        <begin position="395"/>
        <end position="416"/>
    </location>
</feature>
<evidence type="ECO:0000256" key="6">
    <source>
        <dbReference type="ARBA" id="ARBA00022989"/>
    </source>
</evidence>
<feature type="transmembrane region" description="Helical" evidence="9">
    <location>
        <begin position="128"/>
        <end position="147"/>
    </location>
</feature>
<dbReference type="GO" id="GO:0005737">
    <property type="term" value="C:cytoplasm"/>
    <property type="evidence" value="ECO:0007669"/>
    <property type="project" value="UniProtKB-ARBA"/>
</dbReference>